<dbReference type="PANTHER" id="PTHR10721:SF1">
    <property type="entry name" value="MITOCHONDRIAL IMPORT INNER MEMBRANE TRANSLOCASE SUBUNIT TIM44"/>
    <property type="match status" value="1"/>
</dbReference>
<dbReference type="InterPro" id="IPR032710">
    <property type="entry name" value="NTF2-like_dom_sf"/>
</dbReference>
<keyword evidence="6" id="KW-0812">Transmembrane</keyword>
<feature type="transmembrane region" description="Helical" evidence="6">
    <location>
        <begin position="6"/>
        <end position="25"/>
    </location>
</feature>
<evidence type="ECO:0000256" key="5">
    <source>
        <dbReference type="SAM" id="MobiDB-lite"/>
    </source>
</evidence>
<dbReference type="EMBL" id="JBHRXV010000004">
    <property type="protein sequence ID" value="MFC3712363.1"/>
    <property type="molecule type" value="Genomic_DNA"/>
</dbReference>
<evidence type="ECO:0000256" key="1">
    <source>
        <dbReference type="ARBA" id="ARBA00004370"/>
    </source>
</evidence>
<accession>A0ABV7XAU4</accession>
<evidence type="ECO:0000256" key="6">
    <source>
        <dbReference type="SAM" id="Phobius"/>
    </source>
</evidence>
<proteinExistence type="inferred from homology"/>
<evidence type="ECO:0000256" key="2">
    <source>
        <dbReference type="ARBA" id="ARBA00009597"/>
    </source>
</evidence>
<keyword evidence="9" id="KW-1185">Reference proteome</keyword>
<comment type="caution">
    <text evidence="8">The sequence shown here is derived from an EMBL/GenBank/DDBJ whole genome shotgun (WGS) entry which is preliminary data.</text>
</comment>
<dbReference type="SMART" id="SM00978">
    <property type="entry name" value="Tim44"/>
    <property type="match status" value="1"/>
</dbReference>
<dbReference type="PANTHER" id="PTHR10721">
    <property type="entry name" value="MITOCHONDRIAL IMPORT INNER MEMBRANE TRANSLOCASE SUBUNIT TIM44"/>
    <property type="match status" value="1"/>
</dbReference>
<keyword evidence="3" id="KW-0809">Transit peptide</keyword>
<evidence type="ECO:0000259" key="7">
    <source>
        <dbReference type="SMART" id="SM00978"/>
    </source>
</evidence>
<reference evidence="9" key="1">
    <citation type="journal article" date="2019" name="Int. J. Syst. Evol. Microbiol.">
        <title>The Global Catalogue of Microorganisms (GCM) 10K type strain sequencing project: providing services to taxonomists for standard genome sequencing and annotation.</title>
        <authorList>
            <consortium name="The Broad Institute Genomics Platform"/>
            <consortium name="The Broad Institute Genome Sequencing Center for Infectious Disease"/>
            <person name="Wu L."/>
            <person name="Ma J."/>
        </authorList>
    </citation>
    <scope>NUCLEOTIDE SEQUENCE [LARGE SCALE GENOMIC DNA]</scope>
    <source>
        <strain evidence="9">KCTC 42644</strain>
    </source>
</reference>
<dbReference type="RefSeq" id="WP_380859085.1">
    <property type="nucleotide sequence ID" value="NZ_JBHRXV010000004.1"/>
</dbReference>
<dbReference type="InterPro" id="IPR016985">
    <property type="entry name" value="UCP031890_Tim44-rel"/>
</dbReference>
<dbReference type="InterPro" id="IPR039544">
    <property type="entry name" value="Tim44-like"/>
</dbReference>
<evidence type="ECO:0000256" key="4">
    <source>
        <dbReference type="ARBA" id="ARBA00023136"/>
    </source>
</evidence>
<organism evidence="8 9">
    <name type="scientific">Sphingoaurantiacus capsulatus</name>
    <dbReference type="NCBI Taxonomy" id="1771310"/>
    <lineage>
        <taxon>Bacteria</taxon>
        <taxon>Pseudomonadati</taxon>
        <taxon>Pseudomonadota</taxon>
        <taxon>Alphaproteobacteria</taxon>
        <taxon>Sphingomonadales</taxon>
        <taxon>Sphingosinicellaceae</taxon>
        <taxon>Sphingoaurantiacus</taxon>
    </lineage>
</organism>
<evidence type="ECO:0000313" key="8">
    <source>
        <dbReference type="EMBL" id="MFC3712363.1"/>
    </source>
</evidence>
<dbReference type="Pfam" id="PF04280">
    <property type="entry name" value="Tim44"/>
    <property type="match status" value="1"/>
</dbReference>
<dbReference type="NCBIfam" id="NF033779">
    <property type="entry name" value="Tim44_TimA_adap"/>
    <property type="match status" value="1"/>
</dbReference>
<feature type="domain" description="Tim44-like" evidence="7">
    <location>
        <begin position="75"/>
        <end position="221"/>
    </location>
</feature>
<comment type="similarity">
    <text evidence="2">Belongs to the Tim44 family.</text>
</comment>
<gene>
    <name evidence="8" type="ORF">ACFOMD_07270</name>
</gene>
<dbReference type="SUPFAM" id="SSF54427">
    <property type="entry name" value="NTF2-like"/>
    <property type="match status" value="1"/>
</dbReference>
<dbReference type="InterPro" id="IPR007379">
    <property type="entry name" value="Tim44-like_dom"/>
</dbReference>
<evidence type="ECO:0000313" key="9">
    <source>
        <dbReference type="Proteomes" id="UP001595615"/>
    </source>
</evidence>
<keyword evidence="4 6" id="KW-0472">Membrane</keyword>
<comment type="subcellular location">
    <subcellularLocation>
        <location evidence="1">Membrane</location>
    </subcellularLocation>
</comment>
<keyword evidence="6" id="KW-1133">Transmembrane helix</keyword>
<protein>
    <submittedName>
        <fullName evidence="8">Tim44/TimA family putative adaptor protein</fullName>
    </submittedName>
</protein>
<sequence length="223" mass="23761">MSDSNWWIEIVFLAMLAGFIALRLVSVLGRRTGHENPAPTGYPGGPAEVAAPGAGNGDVRQPALVNLPADIDPSLREPLQAIADADTSFDPARFTEGAKAAYRMILEAFWKGDAPALDGLVSDDVAADFRAAIAAREEQGVTLDNRIVRIEGSRIVGANVSGMMAEVTVRFDADLVAVTRDKDGNVVAGSTSDAVQTHDLWTFSRHMGSADPNWLLIETDDEA</sequence>
<dbReference type="Proteomes" id="UP001595615">
    <property type="component" value="Unassembled WGS sequence"/>
</dbReference>
<evidence type="ECO:0000256" key="3">
    <source>
        <dbReference type="ARBA" id="ARBA00022946"/>
    </source>
</evidence>
<dbReference type="PIRSF" id="PIRSF031890">
    <property type="entry name" value="UCP031890_transporter_Tim44"/>
    <property type="match status" value="1"/>
</dbReference>
<feature type="region of interest" description="Disordered" evidence="5">
    <location>
        <begin position="35"/>
        <end position="55"/>
    </location>
</feature>
<dbReference type="Gene3D" id="3.10.450.240">
    <property type="match status" value="1"/>
</dbReference>
<name>A0ABV7XAU4_9SPHN</name>